<dbReference type="Proteomes" id="UP001497497">
    <property type="component" value="Unassembled WGS sequence"/>
</dbReference>
<proteinExistence type="predicted"/>
<feature type="region of interest" description="Disordered" evidence="1">
    <location>
        <begin position="452"/>
        <end position="484"/>
    </location>
</feature>
<feature type="region of interest" description="Disordered" evidence="1">
    <location>
        <begin position="290"/>
        <end position="310"/>
    </location>
</feature>
<reference evidence="3 4" key="1">
    <citation type="submission" date="2024-04" db="EMBL/GenBank/DDBJ databases">
        <authorList>
            <consortium name="Genoscope - CEA"/>
            <person name="William W."/>
        </authorList>
    </citation>
    <scope>NUCLEOTIDE SEQUENCE [LARGE SCALE GENOMIC DNA]</scope>
</reference>
<comment type="caution">
    <text evidence="3">The sequence shown here is derived from an EMBL/GenBank/DDBJ whole genome shotgun (WGS) entry which is preliminary data.</text>
</comment>
<keyword evidence="4" id="KW-1185">Reference proteome</keyword>
<feature type="compositionally biased region" description="Basic and acidic residues" evidence="1">
    <location>
        <begin position="296"/>
        <end position="310"/>
    </location>
</feature>
<evidence type="ECO:0000313" key="4">
    <source>
        <dbReference type="Proteomes" id="UP001497497"/>
    </source>
</evidence>
<dbReference type="EMBL" id="CAXITT010000384">
    <property type="protein sequence ID" value="CAL1540496.1"/>
    <property type="molecule type" value="Genomic_DNA"/>
</dbReference>
<accession>A0AAV2I1R8</accession>
<sequence>MHTQIPAEIMITISFILMAFIGEIWPCDQAWMNIQGEVGASNYFAKVLAEGVHCTRLMNGLFDETIHSFTMHYDWIGDVRIANSVTYFKGASFENLTPYTCHHTASTQSIMCERINLYMCSAIMTDAVCCSRSNAILWNKNNEFLYSSDFTNHSSRCINAPILLYFIFYELETRTSVNILSSTPSTPSTTSTTLTPLIQITSQAQDKDHTSSGLIVGLTLGAVLVIIIAIAVFVFWKKRKTINRATHVSSNTSTSSNAHQKSNIRLDNLYNNIPILRMLPLFKKKDGGKISNRCQGPKEQKEDHGKLKEENGITRKSEVLDKSRQSNEYDVYTCMDNECSKNLDDNLKCGQQYQCYQNNGESIKHIDDYQNIDQKDQRIPDYKTNDQTGKLNQDYETIDQICQQIQDHQISKQKGQQRSDHATINHDVMLSKTYTNTDQVDDKVYSTIYQQAEPSESELANETTDTPSSQAHVKTTPDARLGNKMPCLTTPCSGLLPDEISSPTYFVLESVAELGPYSMARPISSDDKI</sequence>
<keyword evidence="2" id="KW-0812">Transmembrane</keyword>
<evidence type="ECO:0000256" key="1">
    <source>
        <dbReference type="SAM" id="MobiDB-lite"/>
    </source>
</evidence>
<dbReference type="AlphaFoldDB" id="A0AAV2I1R8"/>
<keyword evidence="2" id="KW-1133">Transmembrane helix</keyword>
<protein>
    <submittedName>
        <fullName evidence="3">Uncharacterized protein</fullName>
    </submittedName>
</protein>
<organism evidence="3 4">
    <name type="scientific">Lymnaea stagnalis</name>
    <name type="common">Great pond snail</name>
    <name type="synonym">Helix stagnalis</name>
    <dbReference type="NCBI Taxonomy" id="6523"/>
    <lineage>
        <taxon>Eukaryota</taxon>
        <taxon>Metazoa</taxon>
        <taxon>Spiralia</taxon>
        <taxon>Lophotrochozoa</taxon>
        <taxon>Mollusca</taxon>
        <taxon>Gastropoda</taxon>
        <taxon>Heterobranchia</taxon>
        <taxon>Euthyneura</taxon>
        <taxon>Panpulmonata</taxon>
        <taxon>Hygrophila</taxon>
        <taxon>Lymnaeoidea</taxon>
        <taxon>Lymnaeidae</taxon>
        <taxon>Lymnaea</taxon>
    </lineage>
</organism>
<feature type="compositionally biased region" description="Polar residues" evidence="1">
    <location>
        <begin position="452"/>
        <end position="473"/>
    </location>
</feature>
<gene>
    <name evidence="3" type="ORF">GSLYS_00014145001</name>
</gene>
<feature type="transmembrane region" description="Helical" evidence="2">
    <location>
        <begin position="7"/>
        <end position="25"/>
    </location>
</feature>
<feature type="transmembrane region" description="Helical" evidence="2">
    <location>
        <begin position="214"/>
        <end position="236"/>
    </location>
</feature>
<keyword evidence="2" id="KW-0472">Membrane</keyword>
<evidence type="ECO:0000313" key="3">
    <source>
        <dbReference type="EMBL" id="CAL1540496.1"/>
    </source>
</evidence>
<name>A0AAV2I1R8_LYMST</name>
<evidence type="ECO:0000256" key="2">
    <source>
        <dbReference type="SAM" id="Phobius"/>
    </source>
</evidence>